<proteinExistence type="predicted"/>
<sequence length="169" mass="19281">MTAAGSKGDTRRAEDMESKAASDGQRRCSRTFPNVLSFILSLLCVAYCILLSVRTSEFQDRVFALETGKGELYYHRAPAFSVDQLNSMVQERVDELLAQRSYEHLAKIRIAREAPPECSCPAGKINSFQSRLMHLVGRRHRRVDSSDSKFCLKKRKKNKKTSRMYQPLC</sequence>
<feature type="transmembrane region" description="Helical" evidence="2">
    <location>
        <begin position="35"/>
        <end position="53"/>
    </location>
</feature>
<feature type="region of interest" description="Disordered" evidence="1">
    <location>
        <begin position="1"/>
        <end position="23"/>
    </location>
</feature>
<evidence type="ECO:0000256" key="2">
    <source>
        <dbReference type="SAM" id="Phobius"/>
    </source>
</evidence>
<evidence type="ECO:0000313" key="3">
    <source>
        <dbReference type="EMBL" id="RXM27726.1"/>
    </source>
</evidence>
<keyword evidence="4" id="KW-1185">Reference proteome</keyword>
<organism evidence="3 4">
    <name type="scientific">Acipenser ruthenus</name>
    <name type="common">Sterlet sturgeon</name>
    <dbReference type="NCBI Taxonomy" id="7906"/>
    <lineage>
        <taxon>Eukaryota</taxon>
        <taxon>Metazoa</taxon>
        <taxon>Chordata</taxon>
        <taxon>Craniata</taxon>
        <taxon>Vertebrata</taxon>
        <taxon>Euteleostomi</taxon>
        <taxon>Actinopterygii</taxon>
        <taxon>Chondrostei</taxon>
        <taxon>Acipenseriformes</taxon>
        <taxon>Acipenseridae</taxon>
        <taxon>Acipenser</taxon>
    </lineage>
</organism>
<keyword evidence="2" id="KW-0812">Transmembrane</keyword>
<evidence type="ECO:0000256" key="1">
    <source>
        <dbReference type="SAM" id="MobiDB-lite"/>
    </source>
</evidence>
<evidence type="ECO:0000313" key="4">
    <source>
        <dbReference type="Proteomes" id="UP000289886"/>
    </source>
</evidence>
<keyword evidence="2" id="KW-1133">Transmembrane helix</keyword>
<keyword evidence="2" id="KW-0472">Membrane</keyword>
<feature type="compositionally biased region" description="Basic and acidic residues" evidence="1">
    <location>
        <begin position="8"/>
        <end position="23"/>
    </location>
</feature>
<comment type="caution">
    <text evidence="3">The sequence shown here is derived from an EMBL/GenBank/DDBJ whole genome shotgun (WGS) entry which is preliminary data.</text>
</comment>
<dbReference type="GO" id="GO:0005581">
    <property type="term" value="C:collagen trimer"/>
    <property type="evidence" value="ECO:0007669"/>
    <property type="project" value="UniProtKB-KW"/>
</dbReference>
<name>A0A444TXQ4_ACIRT</name>
<protein>
    <submittedName>
        <fullName evidence="3">Collagen alpha-1(XXV) chain</fullName>
    </submittedName>
</protein>
<dbReference type="Proteomes" id="UP000289886">
    <property type="component" value="Unassembled WGS sequence"/>
</dbReference>
<reference evidence="3 4" key="1">
    <citation type="submission" date="2019-01" db="EMBL/GenBank/DDBJ databases">
        <title>Draft Genome and Complete Hox-Cluster Characterization of the Sterlet Sturgeon (Acipenser ruthenus).</title>
        <authorList>
            <person name="Wei Q."/>
        </authorList>
    </citation>
    <scope>NUCLEOTIDE SEQUENCE [LARGE SCALE GENOMIC DNA]</scope>
    <source>
        <strain evidence="3">WHYD16114868_AA</strain>
        <tissue evidence="3">Blood</tissue>
    </source>
</reference>
<dbReference type="AlphaFoldDB" id="A0A444TXQ4"/>
<dbReference type="EMBL" id="SCEB01215781">
    <property type="protein sequence ID" value="RXM27726.1"/>
    <property type="molecule type" value="Genomic_DNA"/>
</dbReference>
<gene>
    <name evidence="3" type="ORF">EOD39_10428</name>
</gene>
<keyword evidence="3" id="KW-0176">Collagen</keyword>
<accession>A0A444TXQ4</accession>